<dbReference type="GO" id="GO:0042383">
    <property type="term" value="C:sarcolemma"/>
    <property type="evidence" value="ECO:0007669"/>
    <property type="project" value="TreeGrafter"/>
</dbReference>
<evidence type="ECO:0000313" key="10">
    <source>
        <dbReference type="Proteomes" id="UP000075880"/>
    </source>
</evidence>
<dbReference type="AlphaFoldDB" id="A0AAG5DVR5"/>
<dbReference type="Pfam" id="PF04831">
    <property type="entry name" value="POPDC1-3"/>
    <property type="match status" value="1"/>
</dbReference>
<dbReference type="EnsemblMetazoa" id="ENSAATROPT017275">
    <property type="protein sequence ID" value="ENSAATROPP015246"/>
    <property type="gene ID" value="ENSAATROPG014132"/>
</dbReference>
<dbReference type="InterPro" id="IPR006916">
    <property type="entry name" value="POPDC1-3"/>
</dbReference>
<protein>
    <recommendedName>
        <fullName evidence="8">POPDC1-3 domain-containing protein</fullName>
    </recommendedName>
</protein>
<dbReference type="PANTHER" id="PTHR12101">
    <property type="entry name" value="POPEYE DOMAIN CONTAINING PROTEIN"/>
    <property type="match status" value="1"/>
</dbReference>
<evidence type="ECO:0000256" key="5">
    <source>
        <dbReference type="ARBA" id="ARBA00023136"/>
    </source>
</evidence>
<feature type="region of interest" description="Disordered" evidence="6">
    <location>
        <begin position="428"/>
        <end position="478"/>
    </location>
</feature>
<dbReference type="GO" id="GO:0007507">
    <property type="term" value="P:heart development"/>
    <property type="evidence" value="ECO:0007669"/>
    <property type="project" value="TreeGrafter"/>
</dbReference>
<evidence type="ECO:0000256" key="4">
    <source>
        <dbReference type="ARBA" id="ARBA00022989"/>
    </source>
</evidence>
<name>A0AAG5DVR5_ANOAO</name>
<dbReference type="GO" id="GO:0030552">
    <property type="term" value="F:cAMP binding"/>
    <property type="evidence" value="ECO:0007669"/>
    <property type="project" value="TreeGrafter"/>
</dbReference>
<evidence type="ECO:0000256" key="2">
    <source>
        <dbReference type="ARBA" id="ARBA00007146"/>
    </source>
</evidence>
<dbReference type="SUPFAM" id="SSF51206">
    <property type="entry name" value="cAMP-binding domain-like"/>
    <property type="match status" value="1"/>
</dbReference>
<evidence type="ECO:0000256" key="1">
    <source>
        <dbReference type="ARBA" id="ARBA00004141"/>
    </source>
</evidence>
<comment type="subcellular location">
    <subcellularLocation>
        <location evidence="1">Membrane</location>
        <topology evidence="1">Multi-pass membrane protein</topology>
    </subcellularLocation>
</comment>
<dbReference type="InterPro" id="IPR055272">
    <property type="entry name" value="POPDC1-3_dom"/>
</dbReference>
<organism evidence="9 10">
    <name type="scientific">Anopheles atroparvus</name>
    <name type="common">European mosquito</name>
    <dbReference type="NCBI Taxonomy" id="41427"/>
    <lineage>
        <taxon>Eukaryota</taxon>
        <taxon>Metazoa</taxon>
        <taxon>Ecdysozoa</taxon>
        <taxon>Arthropoda</taxon>
        <taxon>Hexapoda</taxon>
        <taxon>Insecta</taxon>
        <taxon>Pterygota</taxon>
        <taxon>Neoptera</taxon>
        <taxon>Endopterygota</taxon>
        <taxon>Diptera</taxon>
        <taxon>Nematocera</taxon>
        <taxon>Culicoidea</taxon>
        <taxon>Culicidae</taxon>
        <taxon>Anophelinae</taxon>
        <taxon>Anopheles</taxon>
    </lineage>
</organism>
<evidence type="ECO:0000256" key="3">
    <source>
        <dbReference type="ARBA" id="ARBA00022692"/>
    </source>
</evidence>
<keyword evidence="10" id="KW-1185">Reference proteome</keyword>
<keyword evidence="5 7" id="KW-0472">Membrane</keyword>
<accession>A0AAG5DVR5</accession>
<dbReference type="Gene3D" id="2.60.120.10">
    <property type="entry name" value="Jelly Rolls"/>
    <property type="match status" value="1"/>
</dbReference>
<feature type="region of interest" description="Disordered" evidence="6">
    <location>
        <begin position="299"/>
        <end position="412"/>
    </location>
</feature>
<reference evidence="9" key="1">
    <citation type="submission" date="2024-04" db="UniProtKB">
        <authorList>
            <consortium name="EnsemblMetazoa"/>
        </authorList>
    </citation>
    <scope>IDENTIFICATION</scope>
    <source>
        <strain evidence="9">EBRO</strain>
    </source>
</reference>
<dbReference type="InterPro" id="IPR014710">
    <property type="entry name" value="RmlC-like_jellyroll"/>
</dbReference>
<proteinExistence type="inferred from homology"/>
<feature type="compositionally biased region" description="Polar residues" evidence="6">
    <location>
        <begin position="443"/>
        <end position="457"/>
    </location>
</feature>
<keyword evidence="4 7" id="KW-1133">Transmembrane helix</keyword>
<evidence type="ECO:0000259" key="8">
    <source>
        <dbReference type="Pfam" id="PF04831"/>
    </source>
</evidence>
<dbReference type="InterPro" id="IPR018490">
    <property type="entry name" value="cNMP-bd_dom_sf"/>
</dbReference>
<feature type="transmembrane region" description="Helical" evidence="7">
    <location>
        <begin position="14"/>
        <end position="34"/>
    </location>
</feature>
<keyword evidence="3 7" id="KW-0812">Transmembrane</keyword>
<sequence length="478" mass="53328">MLLWGWFVNCSLDAVVWFGGFLVVNTIYVVILLCKIRPVKFDREIESVYIALFKPLRVSRHQFKKVLNCMKIVRSLKFQEIYVQEKITKVDSLSLVLSGKLVISQNQKAHHIVFPHQFLDSPEWFGVSTDDFFQVSIMAIEESRVLIWHRDKLKLSMIAEPFLQSVFDHILGRDVVKKLMQVTQVCEIMASNGCVPAGYGDDAEDKPMLATKGKGGDNGGHGLTALINRQLQDASIPLLPMGPTKHILNAPRSVPAVKRRPIYPDNSTSSSPRNSIELEYSEFSAPSVTRSKSLVRLECTDNTGPATDYADLQRPVTRRPNYPKCPTSSSSRNDIKLEFSAPGRSSADSKPLVRLECTDNTGPATDYADLQRPVTRRPHYPRRPTPSSSRNDIKLEFSAPGRSSSDSKPLVRLECTDNTGLATDYADLQRPVTRRPNYPRRPISSSPNNMDVESISSEIFAPIAPSSARSGADSKPLP</sequence>
<evidence type="ECO:0000256" key="6">
    <source>
        <dbReference type="SAM" id="MobiDB-lite"/>
    </source>
</evidence>
<comment type="similarity">
    <text evidence="2">Belongs to the popeye family.</text>
</comment>
<dbReference type="GO" id="GO:0042391">
    <property type="term" value="P:regulation of membrane potential"/>
    <property type="evidence" value="ECO:0007669"/>
    <property type="project" value="TreeGrafter"/>
</dbReference>
<dbReference type="Proteomes" id="UP000075880">
    <property type="component" value="Unassembled WGS sequence"/>
</dbReference>
<evidence type="ECO:0000313" key="9">
    <source>
        <dbReference type="EnsemblMetazoa" id="ENSAATROPP015246"/>
    </source>
</evidence>
<dbReference type="PANTHER" id="PTHR12101:SF1">
    <property type="entry name" value="BVES"/>
    <property type="match status" value="1"/>
</dbReference>
<evidence type="ECO:0000256" key="7">
    <source>
        <dbReference type="SAM" id="Phobius"/>
    </source>
</evidence>
<feature type="domain" description="POPDC1-3" evidence="8">
    <location>
        <begin position="2"/>
        <end position="184"/>
    </location>
</feature>
<dbReference type="GO" id="GO:0051146">
    <property type="term" value="P:striated muscle cell differentiation"/>
    <property type="evidence" value="ECO:0007669"/>
    <property type="project" value="TreeGrafter"/>
</dbReference>